<gene>
    <name evidence="3" type="ORF">SAMN05216388_102211</name>
</gene>
<dbReference type="PANTHER" id="PTHR43433:SF10">
    <property type="entry name" value="AB HYDROLASE-1 DOMAIN-CONTAINING PROTEIN"/>
    <property type="match status" value="1"/>
</dbReference>
<dbReference type="SUPFAM" id="SSF53474">
    <property type="entry name" value="alpha/beta-Hydrolases"/>
    <property type="match status" value="1"/>
</dbReference>
<name>A0A1H8TDU0_9EURY</name>
<organism evidence="3 4">
    <name type="scientific">Halorientalis persicus</name>
    <dbReference type="NCBI Taxonomy" id="1367881"/>
    <lineage>
        <taxon>Archaea</taxon>
        <taxon>Methanobacteriati</taxon>
        <taxon>Methanobacteriota</taxon>
        <taxon>Stenosarchaea group</taxon>
        <taxon>Halobacteria</taxon>
        <taxon>Halobacteriales</taxon>
        <taxon>Haloarculaceae</taxon>
        <taxon>Halorientalis</taxon>
    </lineage>
</organism>
<proteinExistence type="predicted"/>
<dbReference type="PANTHER" id="PTHR43433">
    <property type="entry name" value="HYDROLASE, ALPHA/BETA FOLD FAMILY PROTEIN"/>
    <property type="match status" value="1"/>
</dbReference>
<sequence>MATQTRETGPPGTRDGNRDGDGSPTTVSLDGGRRLAYAEHGAPEGTPVVFLHGTPGSRRLGELFDTAARARGIRILAPDRPGFGTSSPWPARSISDTARVVTAVLEDVGVERAGVVAFSGGCPYALATAATSPERVDRVDVISGATPPDAGDDPAIQRVLGGLATRTPTVLGGLFRGQAWLARRLDPSVVVSQYTDAAEAIPAETAELVRADFVEAFATHRSGAVTEFRHAASAWDIEFDAVDVPVRFWHGDADANVPIAGVYRLAEWLPDARLEPIADADHLRTLLRCRADVLDRHCGGTAPGP</sequence>
<evidence type="ECO:0000259" key="2">
    <source>
        <dbReference type="Pfam" id="PF00561"/>
    </source>
</evidence>
<dbReference type="EMBL" id="FOCX01000022">
    <property type="protein sequence ID" value="SEO88916.1"/>
    <property type="molecule type" value="Genomic_DNA"/>
</dbReference>
<dbReference type="InterPro" id="IPR000073">
    <property type="entry name" value="AB_hydrolase_1"/>
</dbReference>
<dbReference type="Pfam" id="PF00561">
    <property type="entry name" value="Abhydrolase_1"/>
    <property type="match status" value="1"/>
</dbReference>
<accession>A0A1H8TDU0</accession>
<dbReference type="InterPro" id="IPR029058">
    <property type="entry name" value="AB_hydrolase_fold"/>
</dbReference>
<dbReference type="Gene3D" id="3.40.50.1820">
    <property type="entry name" value="alpha/beta hydrolase"/>
    <property type="match status" value="1"/>
</dbReference>
<evidence type="ECO:0000313" key="4">
    <source>
        <dbReference type="Proteomes" id="UP000198775"/>
    </source>
</evidence>
<feature type="domain" description="AB hydrolase-1" evidence="2">
    <location>
        <begin position="47"/>
        <end position="283"/>
    </location>
</feature>
<evidence type="ECO:0000256" key="1">
    <source>
        <dbReference type="SAM" id="MobiDB-lite"/>
    </source>
</evidence>
<dbReference type="RefSeq" id="WP_092662840.1">
    <property type="nucleotide sequence ID" value="NZ_FOCX01000022.1"/>
</dbReference>
<dbReference type="OrthoDB" id="9890at2157"/>
<dbReference type="AlphaFoldDB" id="A0A1H8TDU0"/>
<feature type="region of interest" description="Disordered" evidence="1">
    <location>
        <begin position="1"/>
        <end position="30"/>
    </location>
</feature>
<keyword evidence="4" id="KW-1185">Reference proteome</keyword>
<dbReference type="InterPro" id="IPR050471">
    <property type="entry name" value="AB_hydrolase"/>
</dbReference>
<dbReference type="Proteomes" id="UP000198775">
    <property type="component" value="Unassembled WGS sequence"/>
</dbReference>
<protein>
    <submittedName>
        <fullName evidence="3">Pimeloyl-ACP methyl ester carboxylesterase</fullName>
    </submittedName>
</protein>
<evidence type="ECO:0000313" key="3">
    <source>
        <dbReference type="EMBL" id="SEO88916.1"/>
    </source>
</evidence>
<reference evidence="4" key="1">
    <citation type="submission" date="2016-10" db="EMBL/GenBank/DDBJ databases">
        <authorList>
            <person name="Varghese N."/>
            <person name="Submissions S."/>
        </authorList>
    </citation>
    <scope>NUCLEOTIDE SEQUENCE [LARGE SCALE GENOMIC DNA]</scope>
    <source>
        <strain evidence="4">IBRC-M 10043</strain>
    </source>
</reference>